<sequence>MRRNSIAFFMWGLVVMFTANVTAQTKPPRLMSFEEAYQMMEQNNPGLLRMKEQVKQKEFEQKAKRGLHLPTVSLNAQAVTMSDPLHLDLTPVRDAIVPLYNTLGTYGVFSGVPNPDPNTNQVLPVLPDDISTQAVREKLLEAGQVVQNGDWDQMIQEKSFATVSAGFVWPIYAGSKIQGANEAADVNVGISKEEVRVEQGALLTELVQRYYGLELGLQVLKVREQMLKSMDNHYQDARKMFDNGIIAKVELLHAEVARNEAEREYKQAVRNLDIIRSGLAATLANDSLDALTPTSHLFINKELSGLGEWIAKAKQENPLLKQIQGKKELVNIQHKVEKRDYLPSVAAMGNYNLVDKNLSPYMPDWLVGVGMKWTLFDGMARNNKVHASKTLHNQVEFAEQKAHSDLEAYLTKLYQELHMQMEQKTELETTLELASEYAASTEKAFNEGFATSTSVVDAHTKVAQVKAFRLKVLYDYDVALARFLQAAGTPEEFTSYCRGENTVLESL</sequence>
<name>A0A399T382_9BACT</name>
<reference evidence="9 10" key="1">
    <citation type="submission" date="2018-08" db="EMBL/GenBank/DDBJ databases">
        <title>Pallidiluteibacterium maritimus gen. nov., sp. nov., isolated from coastal sediment.</title>
        <authorList>
            <person name="Zhou L.Y."/>
        </authorList>
    </citation>
    <scope>NUCLEOTIDE SEQUENCE [LARGE SCALE GENOMIC DNA]</scope>
    <source>
        <strain evidence="9 10">XSD2</strain>
    </source>
</reference>
<feature type="signal peptide" evidence="8">
    <location>
        <begin position="1"/>
        <end position="23"/>
    </location>
</feature>
<evidence type="ECO:0000256" key="5">
    <source>
        <dbReference type="ARBA" id="ARBA00022692"/>
    </source>
</evidence>
<feature type="chain" id="PRO_5017338125" description="TolC family protein" evidence="8">
    <location>
        <begin position="24"/>
        <end position="507"/>
    </location>
</feature>
<dbReference type="GO" id="GO:0015562">
    <property type="term" value="F:efflux transmembrane transporter activity"/>
    <property type="evidence" value="ECO:0007669"/>
    <property type="project" value="InterPro"/>
</dbReference>
<keyword evidence="5" id="KW-0812">Transmembrane</keyword>
<dbReference type="Gene3D" id="1.20.1600.10">
    <property type="entry name" value="Outer membrane efflux proteins (OEP)"/>
    <property type="match status" value="1"/>
</dbReference>
<keyword evidence="6" id="KW-0472">Membrane</keyword>
<evidence type="ECO:0000256" key="4">
    <source>
        <dbReference type="ARBA" id="ARBA00022452"/>
    </source>
</evidence>
<proteinExistence type="inferred from homology"/>
<dbReference type="Pfam" id="PF02321">
    <property type="entry name" value="OEP"/>
    <property type="match status" value="2"/>
</dbReference>
<evidence type="ECO:0000256" key="7">
    <source>
        <dbReference type="ARBA" id="ARBA00023237"/>
    </source>
</evidence>
<dbReference type="OrthoDB" id="1674454at2"/>
<protein>
    <recommendedName>
        <fullName evidence="11">TolC family protein</fullName>
    </recommendedName>
</protein>
<evidence type="ECO:0000313" key="9">
    <source>
        <dbReference type="EMBL" id="RIJ49232.1"/>
    </source>
</evidence>
<dbReference type="GO" id="GO:0015288">
    <property type="term" value="F:porin activity"/>
    <property type="evidence" value="ECO:0007669"/>
    <property type="project" value="TreeGrafter"/>
</dbReference>
<dbReference type="EMBL" id="QWGR01000003">
    <property type="protein sequence ID" value="RIJ49232.1"/>
    <property type="molecule type" value="Genomic_DNA"/>
</dbReference>
<comment type="caution">
    <text evidence="9">The sequence shown here is derived from an EMBL/GenBank/DDBJ whole genome shotgun (WGS) entry which is preliminary data.</text>
</comment>
<evidence type="ECO:0008006" key="11">
    <source>
        <dbReference type="Google" id="ProtNLM"/>
    </source>
</evidence>
<dbReference type="InterPro" id="IPR051906">
    <property type="entry name" value="TolC-like"/>
</dbReference>
<dbReference type="PANTHER" id="PTHR30026">
    <property type="entry name" value="OUTER MEMBRANE PROTEIN TOLC"/>
    <property type="match status" value="1"/>
</dbReference>
<comment type="similarity">
    <text evidence="2">Belongs to the outer membrane factor (OMF) (TC 1.B.17) family.</text>
</comment>
<evidence type="ECO:0000256" key="6">
    <source>
        <dbReference type="ARBA" id="ARBA00023136"/>
    </source>
</evidence>
<dbReference type="RefSeq" id="WP_119437118.1">
    <property type="nucleotide sequence ID" value="NZ_QWGR01000003.1"/>
</dbReference>
<accession>A0A399T382</accession>
<keyword evidence="8" id="KW-0732">Signal</keyword>
<organism evidence="9 10">
    <name type="scientific">Maribellus luteus</name>
    <dbReference type="NCBI Taxonomy" id="2305463"/>
    <lineage>
        <taxon>Bacteria</taxon>
        <taxon>Pseudomonadati</taxon>
        <taxon>Bacteroidota</taxon>
        <taxon>Bacteroidia</taxon>
        <taxon>Marinilabiliales</taxon>
        <taxon>Prolixibacteraceae</taxon>
        <taxon>Maribellus</taxon>
    </lineage>
</organism>
<dbReference type="PANTHER" id="PTHR30026:SF5">
    <property type="entry name" value="ABC-TYPE EFFLUX SYSTEM SECRETIN COMPONENT"/>
    <property type="match status" value="1"/>
</dbReference>
<dbReference type="GO" id="GO:0009279">
    <property type="term" value="C:cell outer membrane"/>
    <property type="evidence" value="ECO:0007669"/>
    <property type="project" value="UniProtKB-SubCell"/>
</dbReference>
<gene>
    <name evidence="9" type="ORF">D1614_06680</name>
</gene>
<keyword evidence="7" id="KW-0998">Cell outer membrane</keyword>
<evidence type="ECO:0000256" key="8">
    <source>
        <dbReference type="SAM" id="SignalP"/>
    </source>
</evidence>
<evidence type="ECO:0000313" key="10">
    <source>
        <dbReference type="Proteomes" id="UP000265926"/>
    </source>
</evidence>
<keyword evidence="10" id="KW-1185">Reference proteome</keyword>
<evidence type="ECO:0000256" key="2">
    <source>
        <dbReference type="ARBA" id="ARBA00007613"/>
    </source>
</evidence>
<dbReference type="Proteomes" id="UP000265926">
    <property type="component" value="Unassembled WGS sequence"/>
</dbReference>
<comment type="subcellular location">
    <subcellularLocation>
        <location evidence="1">Cell outer membrane</location>
    </subcellularLocation>
</comment>
<dbReference type="GO" id="GO:1990281">
    <property type="term" value="C:efflux pump complex"/>
    <property type="evidence" value="ECO:0007669"/>
    <property type="project" value="TreeGrafter"/>
</dbReference>
<keyword evidence="4" id="KW-1134">Transmembrane beta strand</keyword>
<dbReference type="AlphaFoldDB" id="A0A399T382"/>
<dbReference type="SUPFAM" id="SSF56954">
    <property type="entry name" value="Outer membrane efflux proteins (OEP)"/>
    <property type="match status" value="1"/>
</dbReference>
<keyword evidence="3" id="KW-0813">Transport</keyword>
<evidence type="ECO:0000256" key="3">
    <source>
        <dbReference type="ARBA" id="ARBA00022448"/>
    </source>
</evidence>
<dbReference type="InterPro" id="IPR003423">
    <property type="entry name" value="OMP_efflux"/>
</dbReference>
<evidence type="ECO:0000256" key="1">
    <source>
        <dbReference type="ARBA" id="ARBA00004442"/>
    </source>
</evidence>